<proteinExistence type="predicted"/>
<evidence type="ECO:0000313" key="2">
    <source>
        <dbReference type="Proteomes" id="UP000050564"/>
    </source>
</evidence>
<dbReference type="EMBL" id="LJPX01000163">
    <property type="protein sequence ID" value="KPW78041.1"/>
    <property type="molecule type" value="Genomic_DNA"/>
</dbReference>
<dbReference type="RefSeq" id="WP_054999413.1">
    <property type="nucleotide sequence ID" value="NZ_FNKU01000001.1"/>
</dbReference>
<dbReference type="Gene3D" id="3.30.1460.10">
    <property type="match status" value="1"/>
</dbReference>
<dbReference type="SUPFAM" id="SSF69635">
    <property type="entry name" value="Type III secretory system chaperone-like"/>
    <property type="match status" value="1"/>
</dbReference>
<protein>
    <submittedName>
        <fullName evidence="1">Uncharacterized protein</fullName>
    </submittedName>
</protein>
<organism evidence="1 2">
    <name type="scientific">Pseudomonas cannabina</name>
    <dbReference type="NCBI Taxonomy" id="86840"/>
    <lineage>
        <taxon>Bacteria</taxon>
        <taxon>Pseudomonadati</taxon>
        <taxon>Pseudomonadota</taxon>
        <taxon>Gammaproteobacteria</taxon>
        <taxon>Pseudomonadales</taxon>
        <taxon>Pseudomonadaceae</taxon>
        <taxon>Pseudomonas</taxon>
    </lineage>
</organism>
<sequence length="161" mass="17872">MESRLKKLLMPVFQLLAVPVDKLEASDSYVVTLKGGLAIEMKESPDDFLTVSCLIPISAERFQDPETLGILLQTNLLGLEHPPILTAAIVEQQKVIMWTRQAFLILDQAAMIRLFKRFTEQAQKTKGWLSLPLKDSKGAKQPAQASQAKTSLNAGLKRVLT</sequence>
<dbReference type="CDD" id="cd17025">
    <property type="entry name" value="T3SC_IA_ShcF-like"/>
    <property type="match status" value="1"/>
</dbReference>
<dbReference type="PATRIC" id="fig|86840.3.peg.1739"/>
<accession>A0A0P9LJW6</accession>
<comment type="caution">
    <text evidence="1">The sequence shown here is derived from an EMBL/GenBank/DDBJ whole genome shotgun (WGS) entry which is preliminary data.</text>
</comment>
<dbReference type="AlphaFoldDB" id="A0A0P9LJW6"/>
<dbReference type="Proteomes" id="UP000050564">
    <property type="component" value="Unassembled WGS sequence"/>
</dbReference>
<evidence type="ECO:0000313" key="1">
    <source>
        <dbReference type="EMBL" id="KPW78041.1"/>
    </source>
</evidence>
<gene>
    <name evidence="1" type="ORF">ALO81_01256</name>
</gene>
<reference evidence="1 2" key="1">
    <citation type="submission" date="2015-09" db="EMBL/GenBank/DDBJ databases">
        <title>Genome announcement of multiple Pseudomonas syringae strains.</title>
        <authorList>
            <person name="Thakur S."/>
            <person name="Wang P.W."/>
            <person name="Gong Y."/>
            <person name="Weir B.S."/>
            <person name="Guttman D.S."/>
        </authorList>
    </citation>
    <scope>NUCLEOTIDE SEQUENCE [LARGE SCALE GENOMIC DNA]</scope>
    <source>
        <strain evidence="1 2">ICMP2823</strain>
    </source>
</reference>
<name>A0A0P9LJW6_PSECA</name>